<accession>A0A644U892</accession>
<reference evidence="1" key="1">
    <citation type="submission" date="2019-08" db="EMBL/GenBank/DDBJ databases">
        <authorList>
            <person name="Kucharzyk K."/>
            <person name="Murdoch R.W."/>
            <person name="Higgins S."/>
            <person name="Loffler F."/>
        </authorList>
    </citation>
    <scope>NUCLEOTIDE SEQUENCE</scope>
</reference>
<sequence>MNLLPVKTCLIITFSILTWAASAQYKIFTAGSVFNYAIEYNKGNISVRDTVIMEITGKGWKAAPETSREMVIHYSFAHIDTSIFRGIPDIGWVHTDSTGAVENEKSCWIHPPRHNQYRILELAPFPRIDYPLEEGRRYKKILFISDGWGDLSNTKVYWNYIIHSCVEGVWRISATAEPTATPGAINSLDFTFSVNQGFLTMDYRFQDGTRIMMKQF</sequence>
<name>A0A644U892_9ZZZZ</name>
<protein>
    <submittedName>
        <fullName evidence="1">Uncharacterized protein</fullName>
    </submittedName>
</protein>
<dbReference type="EMBL" id="VSSQ01000086">
    <property type="protein sequence ID" value="MPL75158.1"/>
    <property type="molecule type" value="Genomic_DNA"/>
</dbReference>
<dbReference type="AlphaFoldDB" id="A0A644U892"/>
<organism evidence="1">
    <name type="scientific">bioreactor metagenome</name>
    <dbReference type="NCBI Taxonomy" id="1076179"/>
    <lineage>
        <taxon>unclassified sequences</taxon>
        <taxon>metagenomes</taxon>
        <taxon>ecological metagenomes</taxon>
    </lineage>
</organism>
<proteinExistence type="predicted"/>
<comment type="caution">
    <text evidence="1">The sequence shown here is derived from an EMBL/GenBank/DDBJ whole genome shotgun (WGS) entry which is preliminary data.</text>
</comment>
<evidence type="ECO:0000313" key="1">
    <source>
        <dbReference type="EMBL" id="MPL75158.1"/>
    </source>
</evidence>
<gene>
    <name evidence="1" type="ORF">SDC9_20979</name>
</gene>